<evidence type="ECO:0000313" key="5">
    <source>
        <dbReference type="EMBL" id="TWT47839.1"/>
    </source>
</evidence>
<dbReference type="Pfam" id="PF00884">
    <property type="entry name" value="Sulfatase"/>
    <property type="match status" value="1"/>
</dbReference>
<dbReference type="CDD" id="cd16143">
    <property type="entry name" value="ARS_like"/>
    <property type="match status" value="1"/>
</dbReference>
<dbReference type="SUPFAM" id="SSF53649">
    <property type="entry name" value="Alkaline phosphatase-like"/>
    <property type="match status" value="1"/>
</dbReference>
<accession>A0A5C5WCS5</accession>
<evidence type="ECO:0000256" key="2">
    <source>
        <dbReference type="ARBA" id="ARBA00022801"/>
    </source>
</evidence>
<protein>
    <submittedName>
        <fullName evidence="5">Arylsulfatase</fullName>
        <ecNumber evidence="5">3.1.6.1</ecNumber>
    </submittedName>
</protein>
<dbReference type="GO" id="GO:0004065">
    <property type="term" value="F:arylsulfatase activity"/>
    <property type="evidence" value="ECO:0007669"/>
    <property type="project" value="UniProtKB-EC"/>
</dbReference>
<dbReference type="InterPro" id="IPR052701">
    <property type="entry name" value="GAG_Ulvan_Degrading_Sulfatases"/>
</dbReference>
<dbReference type="AlphaFoldDB" id="A0A5C5WCS5"/>
<organism evidence="5 6">
    <name type="scientific">Botrimarina hoheduenensis</name>
    <dbReference type="NCBI Taxonomy" id="2528000"/>
    <lineage>
        <taxon>Bacteria</taxon>
        <taxon>Pseudomonadati</taxon>
        <taxon>Planctomycetota</taxon>
        <taxon>Planctomycetia</taxon>
        <taxon>Pirellulales</taxon>
        <taxon>Lacipirellulaceae</taxon>
        <taxon>Botrimarina</taxon>
    </lineage>
</organism>
<dbReference type="Gene3D" id="3.30.1120.10">
    <property type="match status" value="1"/>
</dbReference>
<reference evidence="5 6" key="1">
    <citation type="submission" date="2019-02" db="EMBL/GenBank/DDBJ databases">
        <title>Deep-cultivation of Planctomycetes and their phenomic and genomic characterization uncovers novel biology.</title>
        <authorList>
            <person name="Wiegand S."/>
            <person name="Jogler M."/>
            <person name="Boedeker C."/>
            <person name="Pinto D."/>
            <person name="Vollmers J."/>
            <person name="Rivas-Marin E."/>
            <person name="Kohn T."/>
            <person name="Peeters S.H."/>
            <person name="Heuer A."/>
            <person name="Rast P."/>
            <person name="Oberbeckmann S."/>
            <person name="Bunk B."/>
            <person name="Jeske O."/>
            <person name="Meyerdierks A."/>
            <person name="Storesund J.E."/>
            <person name="Kallscheuer N."/>
            <person name="Luecker S."/>
            <person name="Lage O.M."/>
            <person name="Pohl T."/>
            <person name="Merkel B.J."/>
            <person name="Hornburger P."/>
            <person name="Mueller R.-W."/>
            <person name="Bruemmer F."/>
            <person name="Labrenz M."/>
            <person name="Spormann A.M."/>
            <person name="Op Den Camp H."/>
            <person name="Overmann J."/>
            <person name="Amann R."/>
            <person name="Jetten M.S.M."/>
            <person name="Mascher T."/>
            <person name="Medema M.H."/>
            <person name="Devos D.P."/>
            <person name="Kaster A.-K."/>
            <person name="Ovreas L."/>
            <person name="Rohde M."/>
            <person name="Galperin M.Y."/>
            <person name="Jogler C."/>
        </authorList>
    </citation>
    <scope>NUCLEOTIDE SEQUENCE [LARGE SCALE GENOMIC DNA]</scope>
    <source>
        <strain evidence="5 6">Pla111</strain>
    </source>
</reference>
<keyword evidence="3" id="KW-0732">Signal</keyword>
<name>A0A5C5WCS5_9BACT</name>
<evidence type="ECO:0000259" key="4">
    <source>
        <dbReference type="Pfam" id="PF00884"/>
    </source>
</evidence>
<feature type="chain" id="PRO_5022921535" evidence="3">
    <location>
        <begin position="25"/>
        <end position="505"/>
    </location>
</feature>
<gene>
    <name evidence="5" type="primary">atsA_4</name>
    <name evidence="5" type="ORF">Pla111_14640</name>
</gene>
<dbReference type="PROSITE" id="PS00149">
    <property type="entry name" value="SULFATASE_2"/>
    <property type="match status" value="1"/>
</dbReference>
<feature type="signal peptide" evidence="3">
    <location>
        <begin position="1"/>
        <end position="24"/>
    </location>
</feature>
<dbReference type="RefSeq" id="WP_146572721.1">
    <property type="nucleotide sequence ID" value="NZ_SJPH01000002.1"/>
</dbReference>
<evidence type="ECO:0000256" key="3">
    <source>
        <dbReference type="SAM" id="SignalP"/>
    </source>
</evidence>
<evidence type="ECO:0000313" key="6">
    <source>
        <dbReference type="Proteomes" id="UP000318995"/>
    </source>
</evidence>
<dbReference type="Gene3D" id="3.40.720.10">
    <property type="entry name" value="Alkaline Phosphatase, subunit A"/>
    <property type="match status" value="1"/>
</dbReference>
<dbReference type="EC" id="3.1.6.1" evidence="5"/>
<comment type="caution">
    <text evidence="5">The sequence shown here is derived from an EMBL/GenBank/DDBJ whole genome shotgun (WGS) entry which is preliminary data.</text>
</comment>
<dbReference type="PROSITE" id="PS00523">
    <property type="entry name" value="SULFATASE_1"/>
    <property type="match status" value="1"/>
</dbReference>
<dbReference type="Proteomes" id="UP000318995">
    <property type="component" value="Unassembled WGS sequence"/>
</dbReference>
<keyword evidence="6" id="KW-1185">Reference proteome</keyword>
<dbReference type="EMBL" id="SJPH01000002">
    <property type="protein sequence ID" value="TWT47839.1"/>
    <property type="molecule type" value="Genomic_DNA"/>
</dbReference>
<proteinExistence type="inferred from homology"/>
<dbReference type="InterPro" id="IPR017850">
    <property type="entry name" value="Alkaline_phosphatase_core_sf"/>
</dbReference>
<dbReference type="InterPro" id="IPR024607">
    <property type="entry name" value="Sulfatase_CS"/>
</dbReference>
<dbReference type="PANTHER" id="PTHR43751">
    <property type="entry name" value="SULFATASE"/>
    <property type="match status" value="1"/>
</dbReference>
<sequence precursor="true">MFQTLRLLALLGAAIAASIGAAEAPNIVLIYADDLGYGDVGCYGAKSIPTPNIDRLAAGGLRFTSGYCTSATCTPSRYSLLTGQYAWRTPGTGIAPPNGTALIKPGTPTLPQTLREAGYRTAVIGKWHLGLGAAPKPNWAGEIKPGPLEIGFDESFILPTTNDRVPCVYVRGHRIVGQDPDDPVDVFDTQPDDQPTGITQRDQLKMDWSHGHNETIVNGISRIGFMVGGVAARWIDETMAEIFVKEVDTFLDQGKAQPFFLFYSAHQTHVPRAPNAMFVGATPHGPRGDAIVELDWCVGKIVAQLEQRGMLENTLILFTSDNGPILDDGYRDQANELLGNHQPAGAFRGSKYSRFEAGTRVPWIVHWPAEVKAGVTDAMISQVDLFASFCALAGTNLAEGVATDSLDLSQALTGHRPAAREYVVEHSGLTAKLAVRRGDWKYIEPDDGPQVLTNTGAETANSFHPQLYNLSTDAGERKNVAGKHPQIVDQLANLLQQERRKTGRD</sequence>
<dbReference type="InterPro" id="IPR000917">
    <property type="entry name" value="Sulfatase_N"/>
</dbReference>
<evidence type="ECO:0000256" key="1">
    <source>
        <dbReference type="ARBA" id="ARBA00008779"/>
    </source>
</evidence>
<feature type="domain" description="Sulfatase N-terminal" evidence="4">
    <location>
        <begin position="25"/>
        <end position="394"/>
    </location>
</feature>
<dbReference type="PANTHER" id="PTHR43751:SF3">
    <property type="entry name" value="SULFATASE N-TERMINAL DOMAIN-CONTAINING PROTEIN"/>
    <property type="match status" value="1"/>
</dbReference>
<dbReference type="OrthoDB" id="9783154at2"/>
<keyword evidence="2 5" id="KW-0378">Hydrolase</keyword>
<comment type="similarity">
    <text evidence="1">Belongs to the sulfatase family.</text>
</comment>